<dbReference type="EMBL" id="CP048222">
    <property type="protein sequence ID" value="QHT66085.1"/>
    <property type="molecule type" value="Genomic_DNA"/>
</dbReference>
<dbReference type="InterPro" id="IPR007168">
    <property type="entry name" value="Phageshock_PspC_N"/>
</dbReference>
<evidence type="ECO:0000256" key="5">
    <source>
        <dbReference type="ARBA" id="ARBA00023136"/>
    </source>
</evidence>
<dbReference type="PANTHER" id="PTHR33885:SF3">
    <property type="entry name" value="PHAGE SHOCK PROTEIN C"/>
    <property type="match status" value="1"/>
</dbReference>
<dbReference type="GO" id="GO:0005886">
    <property type="term" value="C:plasma membrane"/>
    <property type="evidence" value="ECO:0007669"/>
    <property type="project" value="UniProtKB-SubCell"/>
</dbReference>
<dbReference type="Pfam" id="PF22744">
    <property type="entry name" value="Toast-rack_PspC-Cterm"/>
    <property type="match status" value="1"/>
</dbReference>
<keyword evidence="2" id="KW-1003">Cell membrane</keyword>
<dbReference type="RefSeq" id="WP_162442158.1">
    <property type="nucleotide sequence ID" value="NZ_CP048222.1"/>
</dbReference>
<proteinExistence type="predicted"/>
<evidence type="ECO:0000259" key="8">
    <source>
        <dbReference type="Pfam" id="PF10988"/>
    </source>
</evidence>
<evidence type="ECO:0000256" key="1">
    <source>
        <dbReference type="ARBA" id="ARBA00004162"/>
    </source>
</evidence>
<sequence length="816" mass="90251">MKKTISINISGIIFHIEEDGYEKLRNYLSSIQKYFASYADNKEIIADIESRIAEIFLGKLNPGKQVIAGEDVDKLIVTMGNISDFEAIEEVEEKYARQTAGGNTAYATEAGTATATAATDATTGLPKKLYRDINRKLLGGVASGIAHYFTIDPLWVRLMFCAAFFDMFFLPGSFSSISFISYVILWMVVPGTTTLQEDKTIKKFYRNPDQKTIGGVASGIAAYFGVDVTIVRLIFVLGFIFFGTGLLLYLILWAITPVAKTITEKMQMQGEPVTLSNIEQNIKKNFAPDENGEESNLIKILLFPFRLIATIVGGISKALGPIALFGLDMIRVGAGLLLVIFTVSLVVGMFIAMGIAIGLIPVYNFIDTGDFPVGLLQNSFPAVGFISLFFVLFIPTIFIGHMGTSLIAKRSTMKAPVGWTLFSIWIISLIATSVTVPAYAGQFRTKGYFETTRTFTTGKKIVYLNVREAGNDTFDEVRLSLEPYEGTEPKLVQRFEARGKNRQDAIVNAQGIEYTVSHADSVITFDSNYDFKDEAKFRAQELSMTLYMPFEQLFMFDESLTHLMRRNDYKGGDKVYKFVKDQGLVCQNCLDEEVITGEIHTSQDGNIREFKLRDFDRLNIGSAFIVNVRQGDEYNVRVSGKKEDIDDIRASVSGRELEVKFENGNFFERHLNREKIRVDITMPAIAGLHFHGASESTVKGFDNDHSDDVDIQLSGAAQSEIDINARKLTVSVNGAAELELNGRAERLEAEVSSAAKLRGFDFIVEEVDVDVSSAGLAELYANQKLMAEASSAGRVLYRGEASVDSNTSSGGSVSRE</sequence>
<feature type="domain" description="PspC-related transmembrane region" evidence="9">
    <location>
        <begin position="301"/>
        <end position="443"/>
    </location>
</feature>
<feature type="transmembrane region" description="Helical" evidence="6">
    <location>
        <begin position="137"/>
        <end position="156"/>
    </location>
</feature>
<organism evidence="11 12">
    <name type="scientific">Rhodocytophaga rosea</name>
    <dbReference type="NCBI Taxonomy" id="2704465"/>
    <lineage>
        <taxon>Bacteria</taxon>
        <taxon>Pseudomonadati</taxon>
        <taxon>Bacteroidota</taxon>
        <taxon>Cytophagia</taxon>
        <taxon>Cytophagales</taxon>
        <taxon>Rhodocytophagaceae</taxon>
        <taxon>Rhodocytophaga</taxon>
    </lineage>
</organism>
<dbReference type="AlphaFoldDB" id="A0A6C0GDP2"/>
<dbReference type="Pfam" id="PF04024">
    <property type="entry name" value="PspC"/>
    <property type="match status" value="2"/>
</dbReference>
<dbReference type="KEGG" id="rhoz:GXP67_05085"/>
<feature type="transmembrane region" description="Helical" evidence="6">
    <location>
        <begin position="380"/>
        <end position="399"/>
    </location>
</feature>
<evidence type="ECO:0000256" key="6">
    <source>
        <dbReference type="SAM" id="Phobius"/>
    </source>
</evidence>
<dbReference type="InterPro" id="IPR054319">
    <property type="entry name" value="PspC-rel_ToastRack"/>
</dbReference>
<evidence type="ECO:0000259" key="7">
    <source>
        <dbReference type="Pfam" id="PF04024"/>
    </source>
</evidence>
<keyword evidence="5 6" id="KW-0472">Membrane</keyword>
<feature type="domain" description="Putative auto-transporter adhesin head GIN" evidence="8">
    <location>
        <begin position="614"/>
        <end position="800"/>
    </location>
</feature>
<dbReference type="InterPro" id="IPR021255">
    <property type="entry name" value="DUF2807"/>
</dbReference>
<dbReference type="Gene3D" id="2.160.20.120">
    <property type="match status" value="1"/>
</dbReference>
<reference evidence="11 12" key="1">
    <citation type="submission" date="2020-01" db="EMBL/GenBank/DDBJ databases">
        <authorList>
            <person name="Kim M.K."/>
        </authorList>
    </citation>
    <scope>NUCLEOTIDE SEQUENCE [LARGE SCALE GENOMIC DNA]</scope>
    <source>
        <strain evidence="11 12">172606-1</strain>
    </source>
</reference>
<dbReference type="PANTHER" id="PTHR33885">
    <property type="entry name" value="PHAGE SHOCK PROTEIN C"/>
    <property type="match status" value="1"/>
</dbReference>
<feature type="transmembrane region" description="Helical" evidence="6">
    <location>
        <begin position="419"/>
        <end position="440"/>
    </location>
</feature>
<feature type="domain" description="PspC-related ToastRack" evidence="10">
    <location>
        <begin position="474"/>
        <end position="591"/>
    </location>
</feature>
<feature type="transmembrane region" description="Helical" evidence="6">
    <location>
        <begin position="305"/>
        <end position="327"/>
    </location>
</feature>
<feature type="transmembrane region" description="Helical" evidence="6">
    <location>
        <begin position="334"/>
        <end position="360"/>
    </location>
</feature>
<feature type="domain" description="Phage shock protein PspC N-terminal" evidence="7">
    <location>
        <begin position="127"/>
        <end position="190"/>
    </location>
</feature>
<feature type="domain" description="Phage shock protein PspC N-terminal" evidence="7">
    <location>
        <begin position="202"/>
        <end position="258"/>
    </location>
</feature>
<evidence type="ECO:0000313" key="12">
    <source>
        <dbReference type="Proteomes" id="UP000480178"/>
    </source>
</evidence>
<feature type="transmembrane region" description="Helical" evidence="6">
    <location>
        <begin position="168"/>
        <end position="189"/>
    </location>
</feature>
<dbReference type="Proteomes" id="UP000480178">
    <property type="component" value="Chromosome"/>
</dbReference>
<name>A0A6C0GDP2_9BACT</name>
<evidence type="ECO:0000256" key="2">
    <source>
        <dbReference type="ARBA" id="ARBA00022475"/>
    </source>
</evidence>
<dbReference type="InterPro" id="IPR054321">
    <property type="entry name" value="PspC-rel_TM"/>
</dbReference>
<keyword evidence="3 6" id="KW-0812">Transmembrane</keyword>
<evidence type="ECO:0000259" key="10">
    <source>
        <dbReference type="Pfam" id="PF22744"/>
    </source>
</evidence>
<evidence type="ECO:0000256" key="3">
    <source>
        <dbReference type="ARBA" id="ARBA00022692"/>
    </source>
</evidence>
<comment type="subcellular location">
    <subcellularLocation>
        <location evidence="1">Cell membrane</location>
        <topology evidence="1">Single-pass membrane protein</topology>
    </subcellularLocation>
</comment>
<feature type="transmembrane region" description="Helical" evidence="6">
    <location>
        <begin position="233"/>
        <end position="255"/>
    </location>
</feature>
<evidence type="ECO:0000313" key="11">
    <source>
        <dbReference type="EMBL" id="QHT66085.1"/>
    </source>
</evidence>
<accession>A0A6C0GDP2</accession>
<evidence type="ECO:0000259" key="9">
    <source>
        <dbReference type="Pfam" id="PF22571"/>
    </source>
</evidence>
<dbReference type="Pfam" id="PF22571">
    <property type="entry name" value="LiaI-LiaF-TM_PspC"/>
    <property type="match status" value="1"/>
</dbReference>
<keyword evidence="12" id="KW-1185">Reference proteome</keyword>
<keyword evidence="4 6" id="KW-1133">Transmembrane helix</keyword>
<evidence type="ECO:0000256" key="4">
    <source>
        <dbReference type="ARBA" id="ARBA00022989"/>
    </source>
</evidence>
<dbReference type="InterPro" id="IPR052027">
    <property type="entry name" value="PspC"/>
</dbReference>
<dbReference type="Pfam" id="PF10988">
    <property type="entry name" value="DUF2807"/>
    <property type="match status" value="1"/>
</dbReference>
<gene>
    <name evidence="11" type="ORF">GXP67_05085</name>
</gene>
<protein>
    <submittedName>
        <fullName evidence="11">PspC domain-containing protein</fullName>
    </submittedName>
</protein>